<dbReference type="RefSeq" id="XP_018158705.1">
    <property type="nucleotide sequence ID" value="XM_018300855.1"/>
</dbReference>
<evidence type="ECO:0000313" key="2">
    <source>
        <dbReference type="EMBL" id="OBR10188.1"/>
    </source>
</evidence>
<dbReference type="OrthoDB" id="5230585at2759"/>
<dbReference type="Proteomes" id="UP000092177">
    <property type="component" value="Chromosome 4"/>
</dbReference>
<organism evidence="2 3">
    <name type="scientific">Colletotrichum higginsianum (strain IMI 349063)</name>
    <name type="common">Crucifer anthracnose fungus</name>
    <dbReference type="NCBI Taxonomy" id="759273"/>
    <lineage>
        <taxon>Eukaryota</taxon>
        <taxon>Fungi</taxon>
        <taxon>Dikarya</taxon>
        <taxon>Ascomycota</taxon>
        <taxon>Pezizomycotina</taxon>
        <taxon>Sordariomycetes</taxon>
        <taxon>Hypocreomycetidae</taxon>
        <taxon>Glomerellales</taxon>
        <taxon>Glomerellaceae</taxon>
        <taxon>Colletotrichum</taxon>
        <taxon>Colletotrichum destructivum species complex</taxon>
    </lineage>
</organism>
<dbReference type="VEuPathDB" id="FungiDB:CH63R_05880"/>
<feature type="region of interest" description="Disordered" evidence="1">
    <location>
        <begin position="1"/>
        <end position="20"/>
    </location>
</feature>
<accession>A0A1B7YEE5</accession>
<gene>
    <name evidence="2" type="ORF">CH63R_05880</name>
</gene>
<sequence>MPELDDSEQCQQETNNTPALLEQIQSRENSLGKQERIELSEKIQERYGADLSPRRRGRCEDTCGFRGAKDGVGGKSAIWDTQKYSVLAPTASGMNKIVSFGLGDLSDDEHAKFEQCQDDRRNRNQHEAVLTMARVLKERLVGKFAATCKPQSEHKTPSNLSGAAIIVAINDSQGFIDADDLTLVFSVSSGIPVKQIIADLARAAITIWVTMLPRDGGRGWVLVKHGDNETWVYFILPTN</sequence>
<dbReference type="KEGG" id="chig:CH63R_05880"/>
<name>A0A1B7YEE5_COLHI</name>
<evidence type="ECO:0000256" key="1">
    <source>
        <dbReference type="SAM" id="MobiDB-lite"/>
    </source>
</evidence>
<comment type="caution">
    <text evidence="2">The sequence shown here is derived from an EMBL/GenBank/DDBJ whole genome shotgun (WGS) entry which is preliminary data.</text>
</comment>
<evidence type="ECO:0000313" key="3">
    <source>
        <dbReference type="Proteomes" id="UP000092177"/>
    </source>
</evidence>
<protein>
    <submittedName>
        <fullName evidence="2">Uncharacterized protein</fullName>
    </submittedName>
</protein>
<dbReference type="AlphaFoldDB" id="A0A1B7YEE5"/>
<reference evidence="3" key="1">
    <citation type="journal article" date="2017" name="BMC Genomics">
        <title>Gapless genome assembly of Colletotrichum higginsianum reveals chromosome structure and association of transposable elements with secondary metabolite gene clusters.</title>
        <authorList>
            <person name="Dallery J.-F."/>
            <person name="Lapalu N."/>
            <person name="Zampounis A."/>
            <person name="Pigne S."/>
            <person name="Luyten I."/>
            <person name="Amselem J."/>
            <person name="Wittenberg A.H.J."/>
            <person name="Zhou S."/>
            <person name="de Queiroz M.V."/>
            <person name="Robin G.P."/>
            <person name="Auger A."/>
            <person name="Hainaut M."/>
            <person name="Henrissat B."/>
            <person name="Kim K.-T."/>
            <person name="Lee Y.-H."/>
            <person name="Lespinet O."/>
            <person name="Schwartz D.C."/>
            <person name="Thon M.R."/>
            <person name="O'Connell R.J."/>
        </authorList>
    </citation>
    <scope>NUCLEOTIDE SEQUENCE [LARGE SCALE GENOMIC DNA]</scope>
    <source>
        <strain evidence="3">IMI 349063</strain>
    </source>
</reference>
<feature type="compositionally biased region" description="Polar residues" evidence="1">
    <location>
        <begin position="9"/>
        <end position="20"/>
    </location>
</feature>
<dbReference type="GeneID" id="28864962"/>
<keyword evidence="3" id="KW-1185">Reference proteome</keyword>
<dbReference type="EMBL" id="LTAN01000004">
    <property type="protein sequence ID" value="OBR10188.1"/>
    <property type="molecule type" value="Genomic_DNA"/>
</dbReference>
<proteinExistence type="predicted"/>